<dbReference type="GO" id="GO:0006529">
    <property type="term" value="P:asparagine biosynthetic process"/>
    <property type="evidence" value="ECO:0007669"/>
    <property type="project" value="InterPro"/>
</dbReference>
<evidence type="ECO:0000256" key="1">
    <source>
        <dbReference type="PIRSR" id="PIRSR006661-1"/>
    </source>
</evidence>
<dbReference type="Pfam" id="PF00733">
    <property type="entry name" value="Asn_synthase"/>
    <property type="match status" value="1"/>
</dbReference>
<dbReference type="Gene3D" id="3.40.50.620">
    <property type="entry name" value="HUPs"/>
    <property type="match status" value="1"/>
</dbReference>
<proteinExistence type="predicted"/>
<feature type="domain" description="Asparagine synthetase" evidence="2">
    <location>
        <begin position="22"/>
        <end position="92"/>
    </location>
</feature>
<dbReference type="PANTHER" id="PTHR43169:SF2">
    <property type="entry name" value="NAD_GMP SYNTHASE DOMAIN-CONTAINING PROTEIN"/>
    <property type="match status" value="1"/>
</dbReference>
<feature type="active site" description="Nucleophile and sulfur donor" evidence="1">
    <location>
        <position position="183"/>
    </location>
</feature>
<sequence>MRPPLEAGLPDDPALARLADILRSMGSVLVCYSGGIDSAFVLAVAHKVLGDKCIGMTAVSPSLASFERDEAVAIAKQIGARHELVESSEIEDENYAKNNVDRCFHCKSELYRISAKKQADWAMNEVVNGTNLDDLGDYRPGLEAAKNAGARSPLVEAEFTKADVRRLAQLLGLSIWDKPAAACLSSRLPYGTRVTRERLTQIGELERRIHELGIRQARVRWHAIGGAEGTRETAMARVEIGRDEMAKAFDLRDAFVEAGKSVGFAYVTLDLAGYRTGSHNEVLKGRSLRVI</sequence>
<dbReference type="InterPro" id="IPR052188">
    <property type="entry name" value="Ni-pincer_cofactor_biosynth"/>
</dbReference>
<dbReference type="OrthoDB" id="9776919at2"/>
<organism evidence="3 4">
    <name type="scientific">Labilithrix luteola</name>
    <dbReference type="NCBI Taxonomy" id="1391654"/>
    <lineage>
        <taxon>Bacteria</taxon>
        <taxon>Pseudomonadati</taxon>
        <taxon>Myxococcota</taxon>
        <taxon>Polyangia</taxon>
        <taxon>Polyangiales</taxon>
        <taxon>Labilitrichaceae</taxon>
        <taxon>Labilithrix</taxon>
    </lineage>
</organism>
<dbReference type="PANTHER" id="PTHR43169">
    <property type="entry name" value="EXSB FAMILY PROTEIN"/>
    <property type="match status" value="1"/>
</dbReference>
<dbReference type="Proteomes" id="UP000064967">
    <property type="component" value="Chromosome"/>
</dbReference>
<dbReference type="SUPFAM" id="SSF52402">
    <property type="entry name" value="Adenine nucleotide alpha hydrolases-like"/>
    <property type="match status" value="1"/>
</dbReference>
<dbReference type="InterPro" id="IPR014729">
    <property type="entry name" value="Rossmann-like_a/b/a_fold"/>
</dbReference>
<evidence type="ECO:0000313" key="3">
    <source>
        <dbReference type="EMBL" id="AKV02574.1"/>
    </source>
</evidence>
<dbReference type="PATRIC" id="fig|1391654.3.peg.9359"/>
<dbReference type="InterPro" id="IPR005232">
    <property type="entry name" value="LarE"/>
</dbReference>
<dbReference type="CDD" id="cd01990">
    <property type="entry name" value="LarE-like"/>
    <property type="match status" value="1"/>
</dbReference>
<dbReference type="GO" id="GO:0016783">
    <property type="term" value="F:sulfurtransferase activity"/>
    <property type="evidence" value="ECO:0007669"/>
    <property type="project" value="InterPro"/>
</dbReference>
<dbReference type="InterPro" id="IPR001962">
    <property type="entry name" value="Asn_synthase"/>
</dbReference>
<dbReference type="STRING" id="1391654.AKJ09_09237"/>
<accession>A0A0K1QA04</accession>
<protein>
    <submittedName>
        <fullName evidence="3">GMP synthase glutamine-hydrolyzing protein</fullName>
    </submittedName>
</protein>
<dbReference type="KEGG" id="llu:AKJ09_09237"/>
<dbReference type="PIRSF" id="PIRSF006661">
    <property type="entry name" value="PP-lp_UCP006661"/>
    <property type="match status" value="1"/>
</dbReference>
<dbReference type="GO" id="GO:0004066">
    <property type="term" value="F:asparagine synthase (glutamine-hydrolyzing) activity"/>
    <property type="evidence" value="ECO:0007669"/>
    <property type="project" value="InterPro"/>
</dbReference>
<keyword evidence="4" id="KW-1185">Reference proteome</keyword>
<evidence type="ECO:0000313" key="4">
    <source>
        <dbReference type="Proteomes" id="UP000064967"/>
    </source>
</evidence>
<dbReference type="AlphaFoldDB" id="A0A0K1QA04"/>
<dbReference type="EMBL" id="CP012333">
    <property type="protein sequence ID" value="AKV02574.1"/>
    <property type="molecule type" value="Genomic_DNA"/>
</dbReference>
<name>A0A0K1QA04_9BACT</name>
<dbReference type="NCBIfam" id="TIGR00268">
    <property type="entry name" value="ATP-dependent sacrificial sulfur transferase LarE"/>
    <property type="match status" value="1"/>
</dbReference>
<evidence type="ECO:0000259" key="2">
    <source>
        <dbReference type="Pfam" id="PF00733"/>
    </source>
</evidence>
<dbReference type="RefSeq" id="WP_146653476.1">
    <property type="nucleotide sequence ID" value="NZ_CP012333.1"/>
</dbReference>
<reference evidence="3 4" key="1">
    <citation type="submission" date="2015-08" db="EMBL/GenBank/DDBJ databases">
        <authorList>
            <person name="Babu N.S."/>
            <person name="Beckwith C.J."/>
            <person name="Beseler K.G."/>
            <person name="Brison A."/>
            <person name="Carone J.V."/>
            <person name="Caskin T.P."/>
            <person name="Diamond M."/>
            <person name="Durham M.E."/>
            <person name="Foxe J.M."/>
            <person name="Go M."/>
            <person name="Henderson B.A."/>
            <person name="Jones I.B."/>
            <person name="McGettigan J.A."/>
            <person name="Micheletti S.J."/>
            <person name="Nasrallah M.E."/>
            <person name="Ortiz D."/>
            <person name="Piller C.R."/>
            <person name="Privatt S.R."/>
            <person name="Schneider S.L."/>
            <person name="Sharp S."/>
            <person name="Smith T.C."/>
            <person name="Stanton J.D."/>
            <person name="Ullery H.E."/>
            <person name="Wilson R.J."/>
            <person name="Serrano M.G."/>
            <person name="Buck G."/>
            <person name="Lee V."/>
            <person name="Wang Y."/>
            <person name="Carvalho R."/>
            <person name="Voegtly L."/>
            <person name="Shi R."/>
            <person name="Duckworth R."/>
            <person name="Johnson A."/>
            <person name="Loviza R."/>
            <person name="Walstead R."/>
            <person name="Shah Z."/>
            <person name="Kiflezghi M."/>
            <person name="Wade K."/>
            <person name="Ball S.L."/>
            <person name="Bradley K.W."/>
            <person name="Asai D.J."/>
            <person name="Bowman C.A."/>
            <person name="Russell D.A."/>
            <person name="Pope W.H."/>
            <person name="Jacobs-Sera D."/>
            <person name="Hendrix R.W."/>
            <person name="Hatfull G.F."/>
        </authorList>
    </citation>
    <scope>NUCLEOTIDE SEQUENCE [LARGE SCALE GENOMIC DNA]</scope>
    <source>
        <strain evidence="3 4">DSM 27648</strain>
    </source>
</reference>
<gene>
    <name evidence="3" type="ORF">AKJ09_09237</name>
</gene>